<dbReference type="EMBL" id="JBFOLJ010000014">
    <property type="protein sequence ID" value="KAL2478598.1"/>
    <property type="molecule type" value="Genomic_DNA"/>
</dbReference>
<feature type="compositionally biased region" description="Low complexity" evidence="1">
    <location>
        <begin position="143"/>
        <end position="154"/>
    </location>
</feature>
<dbReference type="PANTHER" id="PTHR11669">
    <property type="entry name" value="REPLICATION FACTOR C / DNA POLYMERASE III GAMMA-TAU SUBUNIT"/>
    <property type="match status" value="1"/>
</dbReference>
<proteinExistence type="predicted"/>
<feature type="compositionally biased region" description="Polar residues" evidence="1">
    <location>
        <begin position="228"/>
        <end position="243"/>
    </location>
</feature>
<name>A0ABD1QST2_9LAMI</name>
<gene>
    <name evidence="2" type="ORF">Fot_47612</name>
</gene>
<dbReference type="SUPFAM" id="SSF48019">
    <property type="entry name" value="post-AAA+ oligomerization domain-like"/>
    <property type="match status" value="1"/>
</dbReference>
<feature type="region of interest" description="Disordered" evidence="1">
    <location>
        <begin position="1"/>
        <end position="43"/>
    </location>
</feature>
<dbReference type="Gene3D" id="1.20.272.10">
    <property type="match status" value="1"/>
</dbReference>
<dbReference type="AlphaFoldDB" id="A0ABD1QST2"/>
<dbReference type="InterPro" id="IPR027417">
    <property type="entry name" value="P-loop_NTPase"/>
</dbReference>
<protein>
    <submittedName>
        <fullName evidence="2">Replication factor C subunit 3-like</fullName>
    </submittedName>
</protein>
<comment type="caution">
    <text evidence="2">The sequence shown here is derived from an EMBL/GenBank/DDBJ whole genome shotgun (WGS) entry which is preliminary data.</text>
</comment>
<dbReference type="SUPFAM" id="SSF52540">
    <property type="entry name" value="P-loop containing nucleoside triphosphate hydrolases"/>
    <property type="match status" value="1"/>
</dbReference>
<dbReference type="InterPro" id="IPR008921">
    <property type="entry name" value="DNA_pol3_clamp-load_cplx_C"/>
</dbReference>
<evidence type="ECO:0000313" key="3">
    <source>
        <dbReference type="Proteomes" id="UP001604277"/>
    </source>
</evidence>
<reference evidence="3" key="1">
    <citation type="submission" date="2024-07" db="EMBL/GenBank/DDBJ databases">
        <title>Two chromosome-level genome assemblies of Korean endemic species Abeliophyllum distichum and Forsythia ovata (Oleaceae).</title>
        <authorList>
            <person name="Jang H."/>
        </authorList>
    </citation>
    <scope>NUCLEOTIDE SEQUENCE [LARGE SCALE GENOMIC DNA]</scope>
</reference>
<feature type="region of interest" description="Disordered" evidence="1">
    <location>
        <begin position="138"/>
        <end position="163"/>
    </location>
</feature>
<evidence type="ECO:0000256" key="1">
    <source>
        <dbReference type="SAM" id="MobiDB-lite"/>
    </source>
</evidence>
<feature type="compositionally biased region" description="Low complexity" evidence="1">
    <location>
        <begin position="22"/>
        <end position="42"/>
    </location>
</feature>
<sequence length="661" mass="75056">MPSPSIPRSKSAPDINSPPSPSNSYIPPSRKSMRSSRSAGSPITAWQKKLGDYITRKKHSNLTAQNLEEFNKSIEARYSNSSPYYKGLTDFSLVINREKYSGTSPGRESTATSFISSSSKSSFVVKVQEWSSSCFTSKKLDKTSSSSSGSSSTKSSHDIRAAKLRETGMTITKIINKTTKDESDAYRKRVTFPSINSKDDTITSLDKEKSLRERDSEKSSMPAASHRVSLQYSPPQQIPSQELSLPDPIPLPHVLLPAQTPILLPPSAVAQATDAEVVFLKNKNISTTESERKYQWADKYRPSCLQDFLCNRETALWLQTFVRNWEDKIEECGHFIFEGHPGVGKRTMIWALLREAFGADKVQVREQCKEFNLKGEAVGSILVNLKVSTQHIEVNLSELKGYEKHIIVELIKDKSSESDQAFQCNIENCKAIILYEADKLSTDALTYIKWILERFKGCNKVFFCCSDISKLLPLKSLCNVVQLLEPSNEEIVQVLEFIAKQEGIQLPHRLAFNIASSSKNNLRQAIRSFEATWNFNSSLTEDQDIKSGWEDKIAKLAKNIIEEQSPKQLYNIRGELQNLIEHKVAPEFIFKTLVEELKKNLDYHLQPKFDNLYDEYQRHHGSKQLMCSPQNKLEELSKRQNDPRKDVHQFMRIEGKKTSVM</sequence>
<dbReference type="PANTHER" id="PTHR11669:SF52">
    <property type="entry name" value="OS10G0574500 PROTEIN"/>
    <property type="match status" value="1"/>
</dbReference>
<dbReference type="Proteomes" id="UP001604277">
    <property type="component" value="Unassembled WGS sequence"/>
</dbReference>
<dbReference type="Gene3D" id="1.10.8.60">
    <property type="match status" value="1"/>
</dbReference>
<keyword evidence="3" id="KW-1185">Reference proteome</keyword>
<dbReference type="Gene3D" id="3.40.50.300">
    <property type="entry name" value="P-loop containing nucleotide triphosphate hydrolases"/>
    <property type="match status" value="1"/>
</dbReference>
<accession>A0ABD1QST2</accession>
<dbReference type="Pfam" id="PF21960">
    <property type="entry name" value="RCF1-5-like_lid"/>
    <property type="match status" value="1"/>
</dbReference>
<feature type="region of interest" description="Disordered" evidence="1">
    <location>
        <begin position="197"/>
        <end position="244"/>
    </location>
</feature>
<dbReference type="FunFam" id="1.10.8.60:FF:000030">
    <property type="entry name" value="replication factor C subunit 3"/>
    <property type="match status" value="1"/>
</dbReference>
<evidence type="ECO:0000313" key="2">
    <source>
        <dbReference type="EMBL" id="KAL2478598.1"/>
    </source>
</evidence>
<organism evidence="2 3">
    <name type="scientific">Forsythia ovata</name>
    <dbReference type="NCBI Taxonomy" id="205694"/>
    <lineage>
        <taxon>Eukaryota</taxon>
        <taxon>Viridiplantae</taxon>
        <taxon>Streptophyta</taxon>
        <taxon>Embryophyta</taxon>
        <taxon>Tracheophyta</taxon>
        <taxon>Spermatophyta</taxon>
        <taxon>Magnoliopsida</taxon>
        <taxon>eudicotyledons</taxon>
        <taxon>Gunneridae</taxon>
        <taxon>Pentapetalae</taxon>
        <taxon>asterids</taxon>
        <taxon>lamiids</taxon>
        <taxon>Lamiales</taxon>
        <taxon>Oleaceae</taxon>
        <taxon>Forsythieae</taxon>
        <taxon>Forsythia</taxon>
    </lineage>
</organism>
<dbReference type="InterPro" id="IPR050238">
    <property type="entry name" value="DNA_Rep/Repair_Clamp_Loader"/>
</dbReference>
<feature type="compositionally biased region" description="Basic and acidic residues" evidence="1">
    <location>
        <begin position="197"/>
        <end position="218"/>
    </location>
</feature>